<gene>
    <name evidence="2" type="ORF">L9F63_009849</name>
</gene>
<feature type="non-terminal residue" evidence="2">
    <location>
        <position position="1"/>
    </location>
</feature>
<keyword evidence="3" id="KW-1185">Reference proteome</keyword>
<protein>
    <submittedName>
        <fullName evidence="2">Uncharacterized protein</fullName>
    </submittedName>
</protein>
<sequence>NYDKSYAVRTASHDKQILDQHQSRTPTPGELNSSASVPPQDMQDQVFPRSREQLHIASTVVLIYGVATPTRFLSGPLLMVYKTKRRCQVSTVLPEKQFLMLDIISKKSLKIIVVRSTRVELAISYQYKQIMSVLVVLFKDDTVHALIFDHLCKETSKQTSISKVVHLINIQLSLYNTKKLKGT</sequence>
<feature type="region of interest" description="Disordered" evidence="1">
    <location>
        <begin position="1"/>
        <end position="44"/>
    </location>
</feature>
<dbReference type="EMBL" id="JASPKZ010000467">
    <property type="protein sequence ID" value="KAJ9599809.1"/>
    <property type="molecule type" value="Genomic_DNA"/>
</dbReference>
<evidence type="ECO:0000313" key="3">
    <source>
        <dbReference type="Proteomes" id="UP001233999"/>
    </source>
</evidence>
<reference evidence="2" key="2">
    <citation type="submission" date="2023-05" db="EMBL/GenBank/DDBJ databases">
        <authorList>
            <person name="Fouks B."/>
        </authorList>
    </citation>
    <scope>NUCLEOTIDE SEQUENCE</scope>
    <source>
        <strain evidence="2">Stay&amp;Tobe</strain>
        <tissue evidence="2">Testes</tissue>
    </source>
</reference>
<evidence type="ECO:0000256" key="1">
    <source>
        <dbReference type="SAM" id="MobiDB-lite"/>
    </source>
</evidence>
<accession>A0AAD8AIS2</accession>
<feature type="non-terminal residue" evidence="2">
    <location>
        <position position="183"/>
    </location>
</feature>
<feature type="compositionally biased region" description="Polar residues" evidence="1">
    <location>
        <begin position="23"/>
        <end position="37"/>
    </location>
</feature>
<dbReference type="Proteomes" id="UP001233999">
    <property type="component" value="Unassembled WGS sequence"/>
</dbReference>
<name>A0AAD8AIS2_DIPPU</name>
<proteinExistence type="predicted"/>
<feature type="compositionally biased region" description="Basic and acidic residues" evidence="1">
    <location>
        <begin position="11"/>
        <end position="22"/>
    </location>
</feature>
<dbReference type="AlphaFoldDB" id="A0AAD8AIS2"/>
<evidence type="ECO:0000313" key="2">
    <source>
        <dbReference type="EMBL" id="KAJ9599809.1"/>
    </source>
</evidence>
<organism evidence="2 3">
    <name type="scientific">Diploptera punctata</name>
    <name type="common">Pacific beetle cockroach</name>
    <dbReference type="NCBI Taxonomy" id="6984"/>
    <lineage>
        <taxon>Eukaryota</taxon>
        <taxon>Metazoa</taxon>
        <taxon>Ecdysozoa</taxon>
        <taxon>Arthropoda</taxon>
        <taxon>Hexapoda</taxon>
        <taxon>Insecta</taxon>
        <taxon>Pterygota</taxon>
        <taxon>Neoptera</taxon>
        <taxon>Polyneoptera</taxon>
        <taxon>Dictyoptera</taxon>
        <taxon>Blattodea</taxon>
        <taxon>Blaberoidea</taxon>
        <taxon>Blaberidae</taxon>
        <taxon>Diplopterinae</taxon>
        <taxon>Diploptera</taxon>
    </lineage>
</organism>
<comment type="caution">
    <text evidence="2">The sequence shown here is derived from an EMBL/GenBank/DDBJ whole genome shotgun (WGS) entry which is preliminary data.</text>
</comment>
<reference evidence="2" key="1">
    <citation type="journal article" date="2023" name="IScience">
        <title>Live-bearing cockroach genome reveals convergent evolutionary mechanisms linked to viviparity in insects and beyond.</title>
        <authorList>
            <person name="Fouks B."/>
            <person name="Harrison M.C."/>
            <person name="Mikhailova A.A."/>
            <person name="Marchal E."/>
            <person name="English S."/>
            <person name="Carruthers M."/>
            <person name="Jennings E.C."/>
            <person name="Chiamaka E.L."/>
            <person name="Frigard R.A."/>
            <person name="Pippel M."/>
            <person name="Attardo G.M."/>
            <person name="Benoit J.B."/>
            <person name="Bornberg-Bauer E."/>
            <person name="Tobe S.S."/>
        </authorList>
    </citation>
    <scope>NUCLEOTIDE SEQUENCE</scope>
    <source>
        <strain evidence="2">Stay&amp;Tobe</strain>
    </source>
</reference>